<feature type="transmembrane region" description="Helical" evidence="6">
    <location>
        <begin position="160"/>
        <end position="180"/>
    </location>
</feature>
<feature type="transmembrane region" description="Helical" evidence="6">
    <location>
        <begin position="213"/>
        <end position="232"/>
    </location>
</feature>
<evidence type="ECO:0000256" key="6">
    <source>
        <dbReference type="SAM" id="Phobius"/>
    </source>
</evidence>
<evidence type="ECO:0000313" key="9">
    <source>
        <dbReference type="Proteomes" id="UP000617743"/>
    </source>
</evidence>
<name>A0ABQ2X7V5_9ACTN</name>
<comment type="caution">
    <text evidence="8">The sequence shown here is derived from an EMBL/GenBank/DDBJ whole genome shotgun (WGS) entry which is preliminary data.</text>
</comment>
<proteinExistence type="predicted"/>
<feature type="domain" description="SSD" evidence="7">
    <location>
        <begin position="505"/>
        <end position="670"/>
    </location>
</feature>
<gene>
    <name evidence="8" type="ORF">GCM10010383_36950</name>
</gene>
<evidence type="ECO:0000259" key="7">
    <source>
        <dbReference type="PROSITE" id="PS50156"/>
    </source>
</evidence>
<feature type="transmembrane region" description="Helical" evidence="6">
    <location>
        <begin position="284"/>
        <end position="307"/>
    </location>
</feature>
<keyword evidence="4 6" id="KW-1133">Transmembrane helix</keyword>
<feature type="transmembrane region" description="Helical" evidence="6">
    <location>
        <begin position="502"/>
        <end position="522"/>
    </location>
</feature>
<organism evidence="8 9">
    <name type="scientific">Streptomyces lomondensis</name>
    <dbReference type="NCBI Taxonomy" id="68229"/>
    <lineage>
        <taxon>Bacteria</taxon>
        <taxon>Bacillati</taxon>
        <taxon>Actinomycetota</taxon>
        <taxon>Actinomycetes</taxon>
        <taxon>Kitasatosporales</taxon>
        <taxon>Streptomycetaceae</taxon>
        <taxon>Streptomyces</taxon>
    </lineage>
</organism>
<dbReference type="InterPro" id="IPR000731">
    <property type="entry name" value="SSD"/>
</dbReference>
<dbReference type="SUPFAM" id="SSF82866">
    <property type="entry name" value="Multidrug efflux transporter AcrB transmembrane domain"/>
    <property type="match status" value="2"/>
</dbReference>
<feature type="transmembrane region" description="Helical" evidence="6">
    <location>
        <begin position="534"/>
        <end position="555"/>
    </location>
</feature>
<dbReference type="PROSITE" id="PS50156">
    <property type="entry name" value="SSD"/>
    <property type="match status" value="2"/>
</dbReference>
<feature type="transmembrane region" description="Helical" evidence="6">
    <location>
        <begin position="567"/>
        <end position="594"/>
    </location>
</feature>
<dbReference type="InterPro" id="IPR050545">
    <property type="entry name" value="Mycobact_MmpL"/>
</dbReference>
<reference evidence="9" key="1">
    <citation type="journal article" date="2019" name="Int. J. Syst. Evol. Microbiol.">
        <title>The Global Catalogue of Microorganisms (GCM) 10K type strain sequencing project: providing services to taxonomists for standard genome sequencing and annotation.</title>
        <authorList>
            <consortium name="The Broad Institute Genomics Platform"/>
            <consortium name="The Broad Institute Genome Sequencing Center for Infectious Disease"/>
            <person name="Wu L."/>
            <person name="Ma J."/>
        </authorList>
    </citation>
    <scope>NUCLEOTIDE SEQUENCE [LARGE SCALE GENOMIC DNA]</scope>
    <source>
        <strain evidence="9">JCM 4866</strain>
    </source>
</reference>
<sequence length="715" mass="72906">MVAWLVTLAAVIGLGFAFAGSFQDSSSIPGSPAQTALAKMDRHFPSPDAQSAQLVFQAPAGRKVTDPDLRRSLASTLAATSDVRGVSEVGDPAEDGTVSEDGRTAVAEVGFTTKADEDVPAGTLDAVKAAGGQAEQAGLKVIYGGDAYEESHPPVGPTELIGMGVALVILVITFGSLAAAGLPLLTAVLGVVGAMAAMMGLATVFGVSDNAPTLAIMLGLAVGIDYALFIVSRHRAQLATGMPVAESVARANATAGSAVVFAGATVIIALTGLAVAGVPMLTSMGLASAGAVAAAVVLALGLLPALLGMLGRRLIPKSGARAGRRTARGGRTPLGVRWTEGVLRRPVRTLILGSVGIVALAFPAMQLKVAVTDEGSSPVTSSSRQAYDAVSDAFGPGANGPLVILVEDDDPAAVTSTAGAVGNTLQGVKGIADVSGVDVAEDKSAARIRIVPTTGPRTTETSDLVSHLRTEMRPLAQSTGSSIAVTGMTAVSIDVADKLSGALVPFAIVVVGFSLLLLMIAFRSVAIPLKATIGFLLSVGAAFGATVAVFQWGWLAGPLGVSSEGPVASFMPIIVMAVLFGLAMDYEVFLVSAMREDYVRQGNARVAIVSGARNAARVVTAAALIMISVFVSFLFSHDADIMPIAFALAFGVLVDAFLVRMTLVPAVMALLGDRAWWLPRRLDRVLPHLDVEGGDFHAPDATPQVPVRPTTPVGT</sequence>
<evidence type="ECO:0000256" key="3">
    <source>
        <dbReference type="ARBA" id="ARBA00022692"/>
    </source>
</evidence>
<dbReference type="PANTHER" id="PTHR33406:SF13">
    <property type="entry name" value="MEMBRANE PROTEIN YDFJ"/>
    <property type="match status" value="1"/>
</dbReference>
<feature type="transmembrane region" description="Helical" evidence="6">
    <location>
        <begin position="641"/>
        <end position="671"/>
    </location>
</feature>
<keyword evidence="3 6" id="KW-0812">Transmembrane</keyword>
<dbReference type="Pfam" id="PF03176">
    <property type="entry name" value="MMPL"/>
    <property type="match status" value="2"/>
</dbReference>
<accession>A0ABQ2X7V5</accession>
<evidence type="ECO:0000256" key="1">
    <source>
        <dbReference type="ARBA" id="ARBA00004651"/>
    </source>
</evidence>
<feature type="domain" description="SSD" evidence="7">
    <location>
        <begin position="177"/>
        <end position="309"/>
    </location>
</feature>
<keyword evidence="2" id="KW-1003">Cell membrane</keyword>
<evidence type="ECO:0000256" key="5">
    <source>
        <dbReference type="ARBA" id="ARBA00023136"/>
    </source>
</evidence>
<feature type="transmembrane region" description="Helical" evidence="6">
    <location>
        <begin position="347"/>
        <end position="365"/>
    </location>
</feature>
<feature type="transmembrane region" description="Helical" evidence="6">
    <location>
        <begin position="615"/>
        <end position="635"/>
    </location>
</feature>
<keyword evidence="5 6" id="KW-0472">Membrane</keyword>
<dbReference type="Gene3D" id="1.20.1640.10">
    <property type="entry name" value="Multidrug efflux transporter AcrB transmembrane domain"/>
    <property type="match status" value="2"/>
</dbReference>
<evidence type="ECO:0000256" key="4">
    <source>
        <dbReference type="ARBA" id="ARBA00022989"/>
    </source>
</evidence>
<dbReference type="InterPro" id="IPR004869">
    <property type="entry name" value="MMPL_dom"/>
</dbReference>
<keyword evidence="9" id="KW-1185">Reference proteome</keyword>
<evidence type="ECO:0000313" key="8">
    <source>
        <dbReference type="EMBL" id="GGX03278.1"/>
    </source>
</evidence>
<feature type="transmembrane region" description="Helical" evidence="6">
    <location>
        <begin position="253"/>
        <end position="278"/>
    </location>
</feature>
<comment type="subcellular location">
    <subcellularLocation>
        <location evidence="1">Cell membrane</location>
        <topology evidence="1">Multi-pass membrane protein</topology>
    </subcellularLocation>
</comment>
<dbReference type="PROSITE" id="PS00778">
    <property type="entry name" value="HIS_ACID_PHOSPHAT_2"/>
    <property type="match status" value="1"/>
</dbReference>
<feature type="transmembrane region" description="Helical" evidence="6">
    <location>
        <begin position="187"/>
        <end position="207"/>
    </location>
</feature>
<dbReference type="PANTHER" id="PTHR33406">
    <property type="entry name" value="MEMBRANE PROTEIN MJ1562-RELATED"/>
    <property type="match status" value="1"/>
</dbReference>
<dbReference type="Proteomes" id="UP000617743">
    <property type="component" value="Unassembled WGS sequence"/>
</dbReference>
<dbReference type="InterPro" id="IPR033379">
    <property type="entry name" value="Acid_Pase_AS"/>
</dbReference>
<evidence type="ECO:0000256" key="2">
    <source>
        <dbReference type="ARBA" id="ARBA00022475"/>
    </source>
</evidence>
<dbReference type="EMBL" id="BMWC01000004">
    <property type="protein sequence ID" value="GGX03278.1"/>
    <property type="molecule type" value="Genomic_DNA"/>
</dbReference>
<protein>
    <submittedName>
        <fullName evidence="8">Membrane protein</fullName>
    </submittedName>
</protein>